<dbReference type="SUPFAM" id="SSF52172">
    <property type="entry name" value="CheY-like"/>
    <property type="match status" value="1"/>
</dbReference>
<dbReference type="InterPro" id="IPR052048">
    <property type="entry name" value="ST_Response_Regulator"/>
</dbReference>
<keyword evidence="1" id="KW-0597">Phosphoprotein</keyword>
<dbReference type="Gene3D" id="3.40.50.2300">
    <property type="match status" value="1"/>
</dbReference>
<organism evidence="3 4">
    <name type="scientific">Candidatus Sulfurimonas marisnigri</name>
    <dbReference type="NCBI Taxonomy" id="2740405"/>
    <lineage>
        <taxon>Bacteria</taxon>
        <taxon>Pseudomonadati</taxon>
        <taxon>Campylobacterota</taxon>
        <taxon>Epsilonproteobacteria</taxon>
        <taxon>Campylobacterales</taxon>
        <taxon>Sulfurimonadaceae</taxon>
        <taxon>Sulfurimonas</taxon>
    </lineage>
</organism>
<sequence>MKILIVDDNRDNRMTVELLLEEFENIETSEAKDGQEAVDMCKNKHYDIIFMDIMMPNVDGIKATKIIKAFDKKVMILALSALDDDESKNQMLSNGAEDYIVKPIESGLFHQRMKNYLQIVELRKRKLYNINATNAFTEEIYSRTMVFNISTLQSLSELWDYYLNNSYYQIESLEDCIRMIYAYGQLILKKDNTFTIVAEENDDNLYLTLTPLDVIGELVIQRTLVKNYSSAVFILKDKELSFRLPKAKPITIEKVEKIEVTDYQQDILAKVHFDKTTAVEYVDNTAVYVIDKIEILENTLREVEVKAIDFEKDAKKNTLFEITELFMEYIHVVEELMEFEHFAYALKTLNEFMRNLDIEHVDPADHKKFALLFILLLDDIGEWRNNIFIKQEANDVHYLDSSLLSSCLQLQSIFEKKEVSQQDEDDFELF</sequence>
<dbReference type="EMBL" id="CP054493">
    <property type="protein sequence ID" value="QOY55786.1"/>
    <property type="molecule type" value="Genomic_DNA"/>
</dbReference>
<dbReference type="InterPro" id="IPR001789">
    <property type="entry name" value="Sig_transdc_resp-reg_receiver"/>
</dbReference>
<dbReference type="RefSeq" id="WP_194367823.1">
    <property type="nucleotide sequence ID" value="NZ_CP054493.1"/>
</dbReference>
<dbReference type="AlphaFoldDB" id="A0A7S7M299"/>
<dbReference type="SMART" id="SM00448">
    <property type="entry name" value="REC"/>
    <property type="match status" value="1"/>
</dbReference>
<dbReference type="InterPro" id="IPR011006">
    <property type="entry name" value="CheY-like_superfamily"/>
</dbReference>
<dbReference type="PANTHER" id="PTHR43228">
    <property type="entry name" value="TWO-COMPONENT RESPONSE REGULATOR"/>
    <property type="match status" value="1"/>
</dbReference>
<gene>
    <name evidence="3" type="ORF">HUE87_06065</name>
</gene>
<dbReference type="Proteomes" id="UP000593836">
    <property type="component" value="Chromosome"/>
</dbReference>
<evidence type="ECO:0000259" key="2">
    <source>
        <dbReference type="PROSITE" id="PS50110"/>
    </source>
</evidence>
<dbReference type="PROSITE" id="PS50110">
    <property type="entry name" value="RESPONSE_REGULATORY"/>
    <property type="match status" value="1"/>
</dbReference>
<evidence type="ECO:0000313" key="3">
    <source>
        <dbReference type="EMBL" id="QOY55786.1"/>
    </source>
</evidence>
<dbReference type="PANTHER" id="PTHR43228:SF1">
    <property type="entry name" value="TWO-COMPONENT RESPONSE REGULATOR ARR22"/>
    <property type="match status" value="1"/>
</dbReference>
<accession>A0A7S7M299</accession>
<keyword evidence="4" id="KW-1185">Reference proteome</keyword>
<dbReference type="GO" id="GO:0000160">
    <property type="term" value="P:phosphorelay signal transduction system"/>
    <property type="evidence" value="ECO:0007669"/>
    <property type="project" value="InterPro"/>
</dbReference>
<evidence type="ECO:0000256" key="1">
    <source>
        <dbReference type="PROSITE-ProRule" id="PRU00169"/>
    </source>
</evidence>
<proteinExistence type="predicted"/>
<reference evidence="3 4" key="1">
    <citation type="submission" date="2020-05" db="EMBL/GenBank/DDBJ databases">
        <title>Sulfurimonas marisnigri, sp. nov., and Sulfurimonas baltica, sp. nov., manganese oxide reducing chemolithoautotrophs of the class Epsilonproteobacteria isolated from the pelagic redoxclines of the Black and Baltic Seas and emended description of the genus Sulfurimonas.</title>
        <authorList>
            <person name="Henkel J.V."/>
            <person name="Laudan C."/>
            <person name="Werner J."/>
            <person name="Neu T."/>
            <person name="Plewe S."/>
            <person name="Sproer C."/>
            <person name="Bunk B."/>
            <person name="Schulz-Vogt H.N."/>
        </authorList>
    </citation>
    <scope>NUCLEOTIDE SEQUENCE [LARGE SCALE GENOMIC DNA]</scope>
    <source>
        <strain evidence="3 4">SoZ1</strain>
    </source>
</reference>
<dbReference type="CDD" id="cd17546">
    <property type="entry name" value="REC_hyHK_CKI1_RcsC-like"/>
    <property type="match status" value="1"/>
</dbReference>
<feature type="domain" description="Response regulatory" evidence="2">
    <location>
        <begin position="2"/>
        <end position="117"/>
    </location>
</feature>
<feature type="modified residue" description="4-aspartylphosphate" evidence="1">
    <location>
        <position position="52"/>
    </location>
</feature>
<dbReference type="Pfam" id="PF00072">
    <property type="entry name" value="Response_reg"/>
    <property type="match status" value="1"/>
</dbReference>
<evidence type="ECO:0000313" key="4">
    <source>
        <dbReference type="Proteomes" id="UP000593836"/>
    </source>
</evidence>
<dbReference type="KEGG" id="smas:HUE87_06065"/>
<protein>
    <submittedName>
        <fullName evidence="3">Response regulator</fullName>
    </submittedName>
</protein>
<name>A0A7S7M299_9BACT</name>